<dbReference type="Proteomes" id="UP000295500">
    <property type="component" value="Unassembled WGS sequence"/>
</dbReference>
<protein>
    <submittedName>
        <fullName evidence="8">Cysteine desulfurase</fullName>
    </submittedName>
</protein>
<reference evidence="8 9" key="1">
    <citation type="submission" date="2019-03" db="EMBL/GenBank/DDBJ databases">
        <title>Genomic Encyclopedia of Type Strains, Phase IV (KMG-IV): sequencing the most valuable type-strain genomes for metagenomic binning, comparative biology and taxonomic classification.</title>
        <authorList>
            <person name="Goeker M."/>
        </authorList>
    </citation>
    <scope>NUCLEOTIDE SEQUENCE [LARGE SCALE GENOMIC DNA]</scope>
    <source>
        <strain evidence="8 9">DSM 28287</strain>
    </source>
</reference>
<organism evidence="8 9">
    <name type="scientific">Aminicella lysinilytica</name>
    <dbReference type="NCBI Taxonomy" id="433323"/>
    <lineage>
        <taxon>Bacteria</taxon>
        <taxon>Bacillati</taxon>
        <taxon>Bacillota</taxon>
        <taxon>Clostridia</taxon>
        <taxon>Peptostreptococcales</taxon>
        <taxon>Anaerovoracaceae</taxon>
        <taxon>Aminicella</taxon>
    </lineage>
</organism>
<comment type="similarity">
    <text evidence="2">Belongs to the class-V pyridoxal-phosphate-dependent aminotransferase family. NifS/IscS subfamily.</text>
</comment>
<keyword evidence="6" id="KW-0411">Iron-sulfur</keyword>
<evidence type="ECO:0000313" key="9">
    <source>
        <dbReference type="Proteomes" id="UP000295500"/>
    </source>
</evidence>
<sequence length="381" mass="41203">MIYLDNSSTTRQADEVTQAMVRVAQEDYGNPSSLHQAGLNAENHVTEARAIFAESLGVPAEQVYFNSGGTEGDNTVLYGVSNARKHKGNKIVTSAIEHPAVLEGCKRLTQNGCDVTYIGVDDQGHLNMKQLEEEVDDNTILVSIMAVNNEVGSIMPLNDIAYIAHKHDALFHTDAVQAYGKMDLKNTGADFITVSAHKFHGPKGVGAIYMGANNYMPPLILGGGQERGFRSGTENVPGIVGMGVACKLAEAEAEATRAGVGIDKLKAYLEAGIRDRIADIRVNSPEDSCPSILNVSFLGCRGEVLLHALESDGIYVSTGSACSSHKKGQSHVLSAMGLRHKEIEGALRFSFSRYNTIDEMDQVLDSLEKSVKRFRRLGSFR</sequence>
<proteinExistence type="inferred from homology"/>
<dbReference type="InterPro" id="IPR015422">
    <property type="entry name" value="PyrdxlP-dep_Trfase_small"/>
</dbReference>
<keyword evidence="9" id="KW-1185">Reference proteome</keyword>
<dbReference type="InterPro" id="IPR000192">
    <property type="entry name" value="Aminotrans_V_dom"/>
</dbReference>
<evidence type="ECO:0000256" key="3">
    <source>
        <dbReference type="ARBA" id="ARBA00022723"/>
    </source>
</evidence>
<evidence type="ECO:0000256" key="5">
    <source>
        <dbReference type="ARBA" id="ARBA00023004"/>
    </source>
</evidence>
<comment type="cofactor">
    <cofactor evidence="1">
        <name>pyridoxal 5'-phosphate</name>
        <dbReference type="ChEBI" id="CHEBI:597326"/>
    </cofactor>
</comment>
<comment type="caution">
    <text evidence="8">The sequence shown here is derived from an EMBL/GenBank/DDBJ whole genome shotgun (WGS) entry which is preliminary data.</text>
</comment>
<dbReference type="Gene3D" id="1.10.260.50">
    <property type="match status" value="1"/>
</dbReference>
<evidence type="ECO:0000256" key="2">
    <source>
        <dbReference type="ARBA" id="ARBA00006490"/>
    </source>
</evidence>
<dbReference type="InterPro" id="IPR016454">
    <property type="entry name" value="Cysteine_dSase"/>
</dbReference>
<dbReference type="Pfam" id="PF00266">
    <property type="entry name" value="Aminotran_5"/>
    <property type="match status" value="1"/>
</dbReference>
<dbReference type="GO" id="GO:0031071">
    <property type="term" value="F:cysteine desulfurase activity"/>
    <property type="evidence" value="ECO:0007669"/>
    <property type="project" value="UniProtKB-ARBA"/>
</dbReference>
<evidence type="ECO:0000256" key="1">
    <source>
        <dbReference type="ARBA" id="ARBA00001933"/>
    </source>
</evidence>
<evidence type="ECO:0000313" key="8">
    <source>
        <dbReference type="EMBL" id="TDP51051.1"/>
    </source>
</evidence>
<dbReference type="PANTHER" id="PTHR11601">
    <property type="entry name" value="CYSTEINE DESULFURYLASE FAMILY MEMBER"/>
    <property type="match status" value="1"/>
</dbReference>
<dbReference type="PIRSF" id="PIRSF005572">
    <property type="entry name" value="NifS"/>
    <property type="match status" value="1"/>
</dbReference>
<dbReference type="AlphaFoldDB" id="A0A4R6PZ40"/>
<dbReference type="RefSeq" id="WP_133529027.1">
    <property type="nucleotide sequence ID" value="NZ_SNXO01000034.1"/>
</dbReference>
<dbReference type="Gene3D" id="3.90.1150.10">
    <property type="entry name" value="Aspartate Aminotransferase, domain 1"/>
    <property type="match status" value="1"/>
</dbReference>
<accession>A0A4R6PZ40</accession>
<dbReference type="GO" id="GO:0051536">
    <property type="term" value="F:iron-sulfur cluster binding"/>
    <property type="evidence" value="ECO:0007669"/>
    <property type="project" value="UniProtKB-KW"/>
</dbReference>
<name>A0A4R6PZ40_9FIRM</name>
<keyword evidence="3" id="KW-0479">Metal-binding</keyword>
<dbReference type="SUPFAM" id="SSF53383">
    <property type="entry name" value="PLP-dependent transferases"/>
    <property type="match status" value="1"/>
</dbReference>
<feature type="domain" description="Aminotransferase class V" evidence="7">
    <location>
        <begin position="2"/>
        <end position="363"/>
    </location>
</feature>
<dbReference type="FunFam" id="3.40.640.10:FF:000084">
    <property type="entry name" value="IscS-like cysteine desulfurase"/>
    <property type="match status" value="1"/>
</dbReference>
<keyword evidence="4" id="KW-0663">Pyridoxal phosphate</keyword>
<dbReference type="GO" id="GO:0046872">
    <property type="term" value="F:metal ion binding"/>
    <property type="evidence" value="ECO:0007669"/>
    <property type="project" value="UniProtKB-KW"/>
</dbReference>
<gene>
    <name evidence="8" type="ORF">EV211_13414</name>
</gene>
<evidence type="ECO:0000256" key="4">
    <source>
        <dbReference type="ARBA" id="ARBA00022898"/>
    </source>
</evidence>
<dbReference type="Gene3D" id="3.40.640.10">
    <property type="entry name" value="Type I PLP-dependent aspartate aminotransferase-like (Major domain)"/>
    <property type="match status" value="1"/>
</dbReference>
<dbReference type="PANTHER" id="PTHR11601:SF50">
    <property type="entry name" value="CYSTEINE DESULFURASE ISCS 2-RELATED"/>
    <property type="match status" value="1"/>
</dbReference>
<evidence type="ECO:0000259" key="7">
    <source>
        <dbReference type="Pfam" id="PF00266"/>
    </source>
</evidence>
<dbReference type="InterPro" id="IPR015424">
    <property type="entry name" value="PyrdxlP-dep_Trfase"/>
</dbReference>
<dbReference type="OrthoDB" id="9808002at2"/>
<dbReference type="EMBL" id="SNXO01000034">
    <property type="protein sequence ID" value="TDP51051.1"/>
    <property type="molecule type" value="Genomic_DNA"/>
</dbReference>
<dbReference type="InterPro" id="IPR015421">
    <property type="entry name" value="PyrdxlP-dep_Trfase_major"/>
</dbReference>
<evidence type="ECO:0000256" key="6">
    <source>
        <dbReference type="ARBA" id="ARBA00023014"/>
    </source>
</evidence>
<keyword evidence="5" id="KW-0408">Iron</keyword>